<dbReference type="Proteomes" id="UP001597452">
    <property type="component" value="Unassembled WGS sequence"/>
</dbReference>
<protein>
    <submittedName>
        <fullName evidence="1">Uncharacterized protein</fullName>
    </submittedName>
</protein>
<dbReference type="EMBL" id="JBHUMZ010000022">
    <property type="protein sequence ID" value="MFD2639195.1"/>
    <property type="molecule type" value="Genomic_DNA"/>
</dbReference>
<sequence>MKLKFLLLGLLIIVLSSIGNSIYFNAQQLDQPLFLEHYYVHQVGETPLKFYYIDNKFNQRKINYVTINGKTFHLQNNSFAFQHPNKPRNITEYSHHALREIFIYFNEPSVREIQLPFSFNDMTVHFNDGTSAKVDVGHVNVKKPSQFEKKPHIYTSRHYGSGSDGRAIESKQFHESAQIESLSIPLEEVKGDFEVKLNTAKGTTKQEWREEINKSKNHPIEPLMKAEWSELPGGLFQDAEPYKIEQGKQLYIYTQIDLDKTHMYLFRAQLNGTTDQGESFAIPLLLHEDPNLSSKDIQELIKARGE</sequence>
<proteinExistence type="predicted"/>
<name>A0ABW5QCH5_9BACI</name>
<organism evidence="1 2">
    <name type="scientific">Piscibacillus salipiscarius</name>
    <dbReference type="NCBI Taxonomy" id="299480"/>
    <lineage>
        <taxon>Bacteria</taxon>
        <taxon>Bacillati</taxon>
        <taxon>Bacillota</taxon>
        <taxon>Bacilli</taxon>
        <taxon>Bacillales</taxon>
        <taxon>Bacillaceae</taxon>
        <taxon>Piscibacillus</taxon>
    </lineage>
</organism>
<evidence type="ECO:0000313" key="1">
    <source>
        <dbReference type="EMBL" id="MFD2639195.1"/>
    </source>
</evidence>
<comment type="caution">
    <text evidence="1">The sequence shown here is derived from an EMBL/GenBank/DDBJ whole genome shotgun (WGS) entry which is preliminary data.</text>
</comment>
<reference evidence="2" key="1">
    <citation type="journal article" date="2019" name="Int. J. Syst. Evol. Microbiol.">
        <title>The Global Catalogue of Microorganisms (GCM) 10K type strain sequencing project: providing services to taxonomists for standard genome sequencing and annotation.</title>
        <authorList>
            <consortium name="The Broad Institute Genomics Platform"/>
            <consortium name="The Broad Institute Genome Sequencing Center for Infectious Disease"/>
            <person name="Wu L."/>
            <person name="Ma J."/>
        </authorList>
    </citation>
    <scope>NUCLEOTIDE SEQUENCE [LARGE SCALE GENOMIC DNA]</scope>
    <source>
        <strain evidence="2">TISTR 1571</strain>
    </source>
</reference>
<gene>
    <name evidence="1" type="ORF">ACFSW4_09990</name>
</gene>
<evidence type="ECO:0000313" key="2">
    <source>
        <dbReference type="Proteomes" id="UP001597452"/>
    </source>
</evidence>
<accession>A0ABW5QCH5</accession>
<keyword evidence="2" id="KW-1185">Reference proteome</keyword>
<dbReference type="RefSeq" id="WP_054754444.1">
    <property type="nucleotide sequence ID" value="NZ_JBHUMZ010000022.1"/>
</dbReference>